<name>A0ACC3NRE1_9PEZI</name>
<dbReference type="EMBL" id="JAUTXU010000016">
    <property type="protein sequence ID" value="KAK3721823.1"/>
    <property type="molecule type" value="Genomic_DNA"/>
</dbReference>
<evidence type="ECO:0000313" key="1">
    <source>
        <dbReference type="EMBL" id="KAK3721823.1"/>
    </source>
</evidence>
<accession>A0ACC3NRE1</accession>
<dbReference type="Proteomes" id="UP001281147">
    <property type="component" value="Unassembled WGS sequence"/>
</dbReference>
<sequence length="198" mass="21751">MHVLTREYPYLLGVNEGWTGCPEGNAKPHSKEKESSNTEGKTTKPKKNKEPADRRKNKLQHRRSMANTPSQTPTPQLSLASLSLSPELPVTPLNMPAMEPIVESIESDDISCINPALDFGAGYVNDSPWLNPQLIRNAQSPPIKSVKPDLTHSDGSDFIVETLNSAISGALTCVGTTEETVLYVLERYTEAFKAGRLY</sequence>
<keyword evidence="2" id="KW-1185">Reference proteome</keyword>
<comment type="caution">
    <text evidence="1">The sequence shown here is derived from an EMBL/GenBank/DDBJ whole genome shotgun (WGS) entry which is preliminary data.</text>
</comment>
<reference evidence="1" key="1">
    <citation type="submission" date="2023-07" db="EMBL/GenBank/DDBJ databases">
        <title>Black Yeasts Isolated from many extreme environments.</title>
        <authorList>
            <person name="Coleine C."/>
            <person name="Stajich J.E."/>
            <person name="Selbmann L."/>
        </authorList>
    </citation>
    <scope>NUCLEOTIDE SEQUENCE</scope>
    <source>
        <strain evidence="1">CCFEE 5714</strain>
    </source>
</reference>
<gene>
    <name evidence="1" type="ORF">LTR37_002989</name>
</gene>
<protein>
    <submittedName>
        <fullName evidence="1">Uncharacterized protein</fullName>
    </submittedName>
</protein>
<evidence type="ECO:0000313" key="2">
    <source>
        <dbReference type="Proteomes" id="UP001281147"/>
    </source>
</evidence>
<proteinExistence type="predicted"/>
<organism evidence="1 2">
    <name type="scientific">Vermiconidia calcicola</name>
    <dbReference type="NCBI Taxonomy" id="1690605"/>
    <lineage>
        <taxon>Eukaryota</taxon>
        <taxon>Fungi</taxon>
        <taxon>Dikarya</taxon>
        <taxon>Ascomycota</taxon>
        <taxon>Pezizomycotina</taxon>
        <taxon>Dothideomycetes</taxon>
        <taxon>Dothideomycetidae</taxon>
        <taxon>Mycosphaerellales</taxon>
        <taxon>Extremaceae</taxon>
        <taxon>Vermiconidia</taxon>
    </lineage>
</organism>